<feature type="domain" description="CSD" evidence="3">
    <location>
        <begin position="7"/>
        <end position="72"/>
    </location>
</feature>
<dbReference type="Pfam" id="PF00313">
    <property type="entry name" value="CSD"/>
    <property type="match status" value="1"/>
</dbReference>
<evidence type="ECO:0000313" key="5">
    <source>
        <dbReference type="Proteomes" id="UP001231616"/>
    </source>
</evidence>
<keyword evidence="2" id="KW-0812">Transmembrane</keyword>
<dbReference type="PROSITE" id="PS51857">
    <property type="entry name" value="CSD_2"/>
    <property type="match status" value="1"/>
</dbReference>
<reference evidence="4 5" key="1">
    <citation type="submission" date="2023-08" db="EMBL/GenBank/DDBJ databases">
        <authorList>
            <person name="Joshi A."/>
            <person name="Thite S."/>
        </authorList>
    </citation>
    <scope>NUCLEOTIDE SEQUENCE [LARGE SCALE GENOMIC DNA]</scope>
    <source>
        <strain evidence="4 5">AC40</strain>
    </source>
</reference>
<dbReference type="InterPro" id="IPR012340">
    <property type="entry name" value="NA-bd_OB-fold"/>
</dbReference>
<dbReference type="Pfam" id="PF06961">
    <property type="entry name" value="DUF1294"/>
    <property type="match status" value="1"/>
</dbReference>
<feature type="transmembrane region" description="Helical" evidence="2">
    <location>
        <begin position="109"/>
        <end position="142"/>
    </location>
</feature>
<dbReference type="SMART" id="SM00357">
    <property type="entry name" value="CSP"/>
    <property type="match status" value="1"/>
</dbReference>
<dbReference type="InterPro" id="IPR002059">
    <property type="entry name" value="CSP_DNA-bd"/>
</dbReference>
<comment type="caution">
    <text evidence="4">The sequence shown here is derived from an EMBL/GenBank/DDBJ whole genome shotgun (WGS) entry which is preliminary data.</text>
</comment>
<evidence type="ECO:0000256" key="2">
    <source>
        <dbReference type="SAM" id="Phobius"/>
    </source>
</evidence>
<evidence type="ECO:0000313" key="4">
    <source>
        <dbReference type="EMBL" id="MDP4536463.1"/>
    </source>
</evidence>
<evidence type="ECO:0000259" key="3">
    <source>
        <dbReference type="PROSITE" id="PS51857"/>
    </source>
</evidence>
<dbReference type="PANTHER" id="PTHR12962:SF1">
    <property type="entry name" value="COLD SHOCK DOMAIN-CONTAINING PROTEIN CG9705"/>
    <property type="match status" value="1"/>
</dbReference>
<dbReference type="SUPFAM" id="SSF50249">
    <property type="entry name" value="Nucleic acid-binding proteins"/>
    <property type="match status" value="1"/>
</dbReference>
<organism evidence="4 5">
    <name type="scientific">Alkalimonas collagenimarina</name>
    <dbReference type="NCBI Taxonomy" id="400390"/>
    <lineage>
        <taxon>Bacteria</taxon>
        <taxon>Pseudomonadati</taxon>
        <taxon>Pseudomonadota</taxon>
        <taxon>Gammaproteobacteria</taxon>
        <taxon>Alkalimonas</taxon>
    </lineage>
</organism>
<proteinExistence type="predicted"/>
<keyword evidence="2" id="KW-1133">Transmembrane helix</keyword>
<sequence>MQQSETPLTGRVVFWQDAKGFGFITCQQNQQKLFFHIRDFVTKSARPEIGDELQFQLSEDRTGRTIATQLQFVDAAKQTPAKAKDKSKASSQWIDLDYAQDISLYFRSAFLMLLIMALLFGSLPLMLPILYIEASLFTYWLYKQDKAAAVVGQPTRLPEESLQLYSFIGGWPGALLAQKKLAHKRSKFQFQREFWLVVTGNAMLIIWLLSQHGQEFMGRLALLSN</sequence>
<dbReference type="PANTHER" id="PTHR12962">
    <property type="entry name" value="CALCIUM-REGULATED HEAT STABLE PROTEIN CRHSP-24-RELATED"/>
    <property type="match status" value="1"/>
</dbReference>
<dbReference type="RefSeq" id="WP_305893729.1">
    <property type="nucleotide sequence ID" value="NZ_JAUZVZ010000012.1"/>
</dbReference>
<evidence type="ECO:0000256" key="1">
    <source>
        <dbReference type="ARBA" id="ARBA00022553"/>
    </source>
</evidence>
<dbReference type="InterPro" id="IPR052069">
    <property type="entry name" value="Ca-reg_mRNA-binding_domain"/>
</dbReference>
<accession>A0ABT9GZI1</accession>
<dbReference type="Gene3D" id="2.40.50.140">
    <property type="entry name" value="Nucleic acid-binding proteins"/>
    <property type="match status" value="1"/>
</dbReference>
<keyword evidence="2" id="KW-0472">Membrane</keyword>
<dbReference type="Proteomes" id="UP001231616">
    <property type="component" value="Unassembled WGS sequence"/>
</dbReference>
<dbReference type="CDD" id="cd04458">
    <property type="entry name" value="CSP_CDS"/>
    <property type="match status" value="1"/>
</dbReference>
<dbReference type="InterPro" id="IPR010718">
    <property type="entry name" value="DUF1294"/>
</dbReference>
<name>A0ABT9GZI1_9GAMM</name>
<protein>
    <submittedName>
        <fullName evidence="4">Cold shock and DUF1294 domain-containing protein</fullName>
    </submittedName>
</protein>
<feature type="transmembrane region" description="Helical" evidence="2">
    <location>
        <begin position="194"/>
        <end position="210"/>
    </location>
</feature>
<keyword evidence="1" id="KW-0597">Phosphoprotein</keyword>
<dbReference type="InterPro" id="IPR011129">
    <property type="entry name" value="CSD"/>
</dbReference>
<gene>
    <name evidence="4" type="ORF">Q3O60_09710</name>
</gene>
<keyword evidence="5" id="KW-1185">Reference proteome</keyword>
<dbReference type="EMBL" id="JAUZVZ010000012">
    <property type="protein sequence ID" value="MDP4536463.1"/>
    <property type="molecule type" value="Genomic_DNA"/>
</dbReference>